<sequence length="215" mass="22474">MSAKLSRTPEPPVPPYVVRLAEALIFSAPAPLGPAALAARLPPGTDVPAVVAEIARAYGSRGLTLVRVAGGYAFRTAPDLAGALRGDAPEPRKLSRAALETLAIVAYHQPVTRAEIEEIRGVTTSKGSLDLLLETGWVRLRGRRRTPGRPVTYGTTPAFLDHFGLDAVSDLPGLDELKGLGLIEGRLPAGFRVPQPGDGADPDDDPPPGEGEPSG</sequence>
<protein>
    <submittedName>
        <fullName evidence="6">SMC-Scp complex subunit ScpB</fullName>
    </submittedName>
</protein>
<dbReference type="InterPro" id="IPR036388">
    <property type="entry name" value="WH-like_DNA-bd_sf"/>
</dbReference>
<evidence type="ECO:0000256" key="5">
    <source>
        <dbReference type="SAM" id="MobiDB-lite"/>
    </source>
</evidence>
<keyword evidence="3" id="KW-0159">Chromosome partition</keyword>
<keyword evidence="7" id="KW-1185">Reference proteome</keyword>
<organism evidence="6 7">
    <name type="scientific">Methylobacterium ajmalii</name>
    <dbReference type="NCBI Taxonomy" id="2738439"/>
    <lineage>
        <taxon>Bacteria</taxon>
        <taxon>Pseudomonadati</taxon>
        <taxon>Pseudomonadota</taxon>
        <taxon>Alphaproteobacteria</taxon>
        <taxon>Hyphomicrobiales</taxon>
        <taxon>Methylobacteriaceae</taxon>
        <taxon>Methylobacterium</taxon>
    </lineage>
</organism>
<dbReference type="NCBIfam" id="TIGR00281">
    <property type="entry name" value="SMC-Scp complex subunit ScpB"/>
    <property type="match status" value="1"/>
</dbReference>
<name>A0ABU9ZPE7_9HYPH</name>
<dbReference type="RefSeq" id="WP_060846540.1">
    <property type="nucleotide sequence ID" value="NZ_JACWCT010000117.1"/>
</dbReference>
<accession>A0ABU9ZPE7</accession>
<dbReference type="Proteomes" id="UP001407347">
    <property type="component" value="Unassembled WGS sequence"/>
</dbReference>
<dbReference type="SUPFAM" id="SSF46785">
    <property type="entry name" value="Winged helix' DNA-binding domain"/>
    <property type="match status" value="2"/>
</dbReference>
<proteinExistence type="predicted"/>
<keyword evidence="2" id="KW-0132">Cell division</keyword>
<dbReference type="InterPro" id="IPR005234">
    <property type="entry name" value="ScpB_csome_segregation"/>
</dbReference>
<evidence type="ECO:0000256" key="3">
    <source>
        <dbReference type="ARBA" id="ARBA00022829"/>
    </source>
</evidence>
<keyword evidence="1" id="KW-0963">Cytoplasm</keyword>
<comment type="caution">
    <text evidence="6">The sequence shown here is derived from an EMBL/GenBank/DDBJ whole genome shotgun (WGS) entry which is preliminary data.</text>
</comment>
<feature type="region of interest" description="Disordered" evidence="5">
    <location>
        <begin position="188"/>
        <end position="215"/>
    </location>
</feature>
<gene>
    <name evidence="6" type="primary">scpB</name>
    <name evidence="6" type="ORF">PUR29_06970</name>
</gene>
<keyword evidence="4" id="KW-0131">Cell cycle</keyword>
<evidence type="ECO:0000256" key="1">
    <source>
        <dbReference type="ARBA" id="ARBA00022490"/>
    </source>
</evidence>
<dbReference type="InterPro" id="IPR036390">
    <property type="entry name" value="WH_DNA-bd_sf"/>
</dbReference>
<dbReference type="Gene3D" id="1.10.10.10">
    <property type="entry name" value="Winged helix-like DNA-binding domain superfamily/Winged helix DNA-binding domain"/>
    <property type="match status" value="2"/>
</dbReference>
<evidence type="ECO:0000256" key="2">
    <source>
        <dbReference type="ARBA" id="ARBA00022618"/>
    </source>
</evidence>
<evidence type="ECO:0000256" key="4">
    <source>
        <dbReference type="ARBA" id="ARBA00023306"/>
    </source>
</evidence>
<dbReference type="PANTHER" id="PTHR34298:SF2">
    <property type="entry name" value="SEGREGATION AND CONDENSATION PROTEIN B"/>
    <property type="match status" value="1"/>
</dbReference>
<evidence type="ECO:0000313" key="6">
    <source>
        <dbReference type="EMBL" id="MEN3233344.1"/>
    </source>
</evidence>
<dbReference type="EMBL" id="JAQYXP010000001">
    <property type="protein sequence ID" value="MEN3233344.1"/>
    <property type="molecule type" value="Genomic_DNA"/>
</dbReference>
<dbReference type="Pfam" id="PF04079">
    <property type="entry name" value="SMC_ScpB"/>
    <property type="match status" value="1"/>
</dbReference>
<reference evidence="6 7" key="1">
    <citation type="journal article" date="2023" name="PLoS ONE">
        <title>Complete genome assembly of Hawai'i environmental nontuberculous mycobacteria reveals unexpected co-isolation with methylobacteria.</title>
        <authorList>
            <person name="Hendrix J."/>
            <person name="Epperson L.E."/>
            <person name="Tong E.I."/>
            <person name="Chan Y.L."/>
            <person name="Hasan N.A."/>
            <person name="Dawrs S.N."/>
            <person name="Norton G.J."/>
            <person name="Virdi R."/>
            <person name="Crooks J.L."/>
            <person name="Chan E.D."/>
            <person name="Honda J.R."/>
            <person name="Strong M."/>
        </authorList>
    </citation>
    <scope>NUCLEOTIDE SEQUENCE [LARGE SCALE GENOMIC DNA]</scope>
    <source>
        <strain evidence="6 7">NJH_HI04-1</strain>
    </source>
</reference>
<evidence type="ECO:0000313" key="7">
    <source>
        <dbReference type="Proteomes" id="UP001407347"/>
    </source>
</evidence>
<dbReference type="PANTHER" id="PTHR34298">
    <property type="entry name" value="SEGREGATION AND CONDENSATION PROTEIN B"/>
    <property type="match status" value="1"/>
</dbReference>